<dbReference type="AlphaFoldDB" id="G8JV62"/>
<dbReference type="Gene3D" id="1.20.144.10">
    <property type="entry name" value="Phosphatidic acid phosphatase type 2/haloperoxidase"/>
    <property type="match status" value="1"/>
</dbReference>
<dbReference type="Pfam" id="PF01569">
    <property type="entry name" value="PAP2"/>
    <property type="match status" value="1"/>
</dbReference>
<feature type="transmembrane region" description="Helical" evidence="6">
    <location>
        <begin position="30"/>
        <end position="54"/>
    </location>
</feature>
<dbReference type="InterPro" id="IPR036938">
    <property type="entry name" value="PAP2/HPO_sf"/>
</dbReference>
<keyword evidence="2 6" id="KW-0812">Transmembrane</keyword>
<evidence type="ECO:0000256" key="1">
    <source>
        <dbReference type="ARBA" id="ARBA00004141"/>
    </source>
</evidence>
<evidence type="ECO:0000259" key="7">
    <source>
        <dbReference type="SMART" id="SM00014"/>
    </source>
</evidence>
<dbReference type="GO" id="GO:0047874">
    <property type="term" value="F:dolichyldiphosphatase activity"/>
    <property type="evidence" value="ECO:0007669"/>
    <property type="project" value="EnsemblFungi"/>
</dbReference>
<evidence type="ECO:0000256" key="3">
    <source>
        <dbReference type="ARBA" id="ARBA00022801"/>
    </source>
</evidence>
<sequence>MFTINGTQMLPMNDLIPFDDTYVLYNPNDIVSFISCYFSLLPIAILVFYFSWFVTTREMEAVFIAVGHLANEILNNVVKNFVKEPRPYNFGSFQRESLRSGFGMPSAHSQFMGFFAMFLGLRLWLQWTGLRKLHRVSGTVILFLATLGVAGSRVYLGYHSVPQVIVGISLGTFFGSLYFIVVGFIRHSGLSDWVLSWRLAKWFLVKDSCYHSPRSLREDYDAYWKRRQAQILKFKKDI</sequence>
<dbReference type="InterPro" id="IPR000326">
    <property type="entry name" value="PAP2/HPO"/>
</dbReference>
<dbReference type="STRING" id="931890.G8JV62"/>
<keyword evidence="5 6" id="KW-0472">Membrane</keyword>
<name>G8JV62_ERECY</name>
<gene>
    <name evidence="8" type="ordered locus">Ecym_6150</name>
</gene>
<dbReference type="GO" id="GO:0006487">
    <property type="term" value="P:protein N-linked glycosylation"/>
    <property type="evidence" value="ECO:0007669"/>
    <property type="project" value="EnsemblFungi"/>
</dbReference>
<dbReference type="OMA" id="LTVYQHE"/>
<dbReference type="CDD" id="cd03382">
    <property type="entry name" value="PAP2_dolichyldiphosphatase"/>
    <property type="match status" value="1"/>
</dbReference>
<dbReference type="InParanoid" id="G8JV62"/>
<dbReference type="Proteomes" id="UP000006790">
    <property type="component" value="Chromosome 6"/>
</dbReference>
<evidence type="ECO:0000313" key="8">
    <source>
        <dbReference type="EMBL" id="AET40541.1"/>
    </source>
</evidence>
<dbReference type="GO" id="GO:0005789">
    <property type="term" value="C:endoplasmic reticulum membrane"/>
    <property type="evidence" value="ECO:0007669"/>
    <property type="project" value="EnsemblFungi"/>
</dbReference>
<keyword evidence="9" id="KW-1185">Reference proteome</keyword>
<keyword evidence="4 6" id="KW-1133">Transmembrane helix</keyword>
<dbReference type="EMBL" id="CP002502">
    <property type="protein sequence ID" value="AET40541.1"/>
    <property type="molecule type" value="Genomic_DNA"/>
</dbReference>
<evidence type="ECO:0000256" key="2">
    <source>
        <dbReference type="ARBA" id="ARBA00022692"/>
    </source>
</evidence>
<dbReference type="PANTHER" id="PTHR14969:SF59">
    <property type="entry name" value="DOLICHYLDIPHOSPHATASE"/>
    <property type="match status" value="1"/>
</dbReference>
<dbReference type="GO" id="GO:0008610">
    <property type="term" value="P:lipid biosynthetic process"/>
    <property type="evidence" value="ECO:0007669"/>
    <property type="project" value="EnsemblFungi"/>
</dbReference>
<dbReference type="eggNOG" id="KOG3146">
    <property type="taxonomic scope" value="Eukaryota"/>
</dbReference>
<comment type="subcellular location">
    <subcellularLocation>
        <location evidence="1">Membrane</location>
        <topology evidence="1">Multi-pass membrane protein</topology>
    </subcellularLocation>
</comment>
<dbReference type="GeneID" id="11468901"/>
<dbReference type="FunCoup" id="G8JV62">
    <property type="interactions" value="367"/>
</dbReference>
<evidence type="ECO:0000256" key="5">
    <source>
        <dbReference type="ARBA" id="ARBA00023136"/>
    </source>
</evidence>
<feature type="transmembrane region" description="Helical" evidence="6">
    <location>
        <begin position="164"/>
        <end position="185"/>
    </location>
</feature>
<dbReference type="InterPro" id="IPR039667">
    <property type="entry name" value="Dolichyldiphosphatase_PAP2"/>
</dbReference>
<dbReference type="UniPathway" id="UPA00378"/>
<evidence type="ECO:0000256" key="4">
    <source>
        <dbReference type="ARBA" id="ARBA00022989"/>
    </source>
</evidence>
<accession>G8JV62</accession>
<feature type="domain" description="Phosphatidic acid phosphatase type 2/haloperoxidase" evidence="7">
    <location>
        <begin position="61"/>
        <end position="179"/>
    </location>
</feature>
<dbReference type="KEGG" id="erc:Ecym_6150"/>
<organism evidence="8 9">
    <name type="scientific">Eremothecium cymbalariae (strain CBS 270.75 / DBVPG 7215 / KCTC 17166 / NRRL Y-17582)</name>
    <name type="common">Yeast</name>
    <dbReference type="NCBI Taxonomy" id="931890"/>
    <lineage>
        <taxon>Eukaryota</taxon>
        <taxon>Fungi</taxon>
        <taxon>Dikarya</taxon>
        <taxon>Ascomycota</taxon>
        <taxon>Saccharomycotina</taxon>
        <taxon>Saccharomycetes</taxon>
        <taxon>Saccharomycetales</taxon>
        <taxon>Saccharomycetaceae</taxon>
        <taxon>Eremothecium</taxon>
    </lineage>
</organism>
<reference evidence="9" key="1">
    <citation type="journal article" date="2012" name="G3 (Bethesda)">
        <title>Pichia sorbitophila, an interspecies yeast hybrid reveals early steps of genome resolution following polyploidization.</title>
        <authorList>
            <person name="Leh Louis V."/>
            <person name="Despons L."/>
            <person name="Friedrich A."/>
            <person name="Martin T."/>
            <person name="Durrens P."/>
            <person name="Casaregola S."/>
            <person name="Neuveglise C."/>
            <person name="Fairhead C."/>
            <person name="Marck C."/>
            <person name="Cruz J.A."/>
            <person name="Straub M.L."/>
            <person name="Kugler V."/>
            <person name="Sacerdot C."/>
            <person name="Uzunov Z."/>
            <person name="Thierry A."/>
            <person name="Weiss S."/>
            <person name="Bleykasten C."/>
            <person name="De Montigny J."/>
            <person name="Jacques N."/>
            <person name="Jung P."/>
            <person name="Lemaire M."/>
            <person name="Mallet S."/>
            <person name="Morel G."/>
            <person name="Richard G.F."/>
            <person name="Sarkar A."/>
            <person name="Savel G."/>
            <person name="Schacherer J."/>
            <person name="Seret M.L."/>
            <person name="Talla E."/>
            <person name="Samson G."/>
            <person name="Jubin C."/>
            <person name="Poulain J."/>
            <person name="Vacherie B."/>
            <person name="Barbe V."/>
            <person name="Pelletier E."/>
            <person name="Sherman D.J."/>
            <person name="Westhof E."/>
            <person name="Weissenbach J."/>
            <person name="Baret P.V."/>
            <person name="Wincker P."/>
            <person name="Gaillardin C."/>
            <person name="Dujon B."/>
            <person name="Souciet J.L."/>
        </authorList>
    </citation>
    <scope>NUCLEOTIDE SEQUENCE [LARGE SCALE GENOMIC DNA]</scope>
    <source>
        <strain evidence="9">CBS 270.75 / DBVPG 7215 / KCTC 17166 / NRRL Y-17582</strain>
    </source>
</reference>
<dbReference type="GO" id="GO:0042392">
    <property type="term" value="F:sphingosine-1-phosphate phosphatase activity"/>
    <property type="evidence" value="ECO:0007669"/>
    <property type="project" value="TreeGrafter"/>
</dbReference>
<dbReference type="RefSeq" id="XP_003647358.1">
    <property type="nucleotide sequence ID" value="XM_003647310.1"/>
</dbReference>
<protein>
    <recommendedName>
        <fullName evidence="7">Phosphatidic acid phosphatase type 2/haloperoxidase domain-containing protein</fullName>
    </recommendedName>
</protein>
<proteinExistence type="predicted"/>
<dbReference type="SMART" id="SM00014">
    <property type="entry name" value="acidPPc"/>
    <property type="match status" value="1"/>
</dbReference>
<dbReference type="SUPFAM" id="SSF48317">
    <property type="entry name" value="Acid phosphatase/Vanadium-dependent haloperoxidase"/>
    <property type="match status" value="1"/>
</dbReference>
<evidence type="ECO:0000313" key="9">
    <source>
        <dbReference type="Proteomes" id="UP000006790"/>
    </source>
</evidence>
<feature type="transmembrane region" description="Helical" evidence="6">
    <location>
        <begin position="136"/>
        <end position="158"/>
    </location>
</feature>
<evidence type="ECO:0000256" key="6">
    <source>
        <dbReference type="SAM" id="Phobius"/>
    </source>
</evidence>
<dbReference type="PANTHER" id="PTHR14969">
    <property type="entry name" value="SPHINGOSINE-1-PHOSPHATE PHOSPHOHYDROLASE"/>
    <property type="match status" value="1"/>
</dbReference>
<dbReference type="HOGENOM" id="CLU_074922_0_1_1"/>
<dbReference type="OrthoDB" id="302705at2759"/>
<feature type="transmembrane region" description="Helical" evidence="6">
    <location>
        <begin position="102"/>
        <end position="124"/>
    </location>
</feature>
<keyword evidence="3" id="KW-0378">Hydrolase</keyword>